<dbReference type="Gene3D" id="1.10.1780.10">
    <property type="entry name" value="Clp, N-terminal domain"/>
    <property type="match status" value="1"/>
</dbReference>
<dbReference type="InterPro" id="IPR036628">
    <property type="entry name" value="Clp_N_dom_sf"/>
</dbReference>
<comment type="similarity">
    <text evidence="1">Belongs to the ClpA/ClpB family.</text>
</comment>
<dbReference type="PANTHER" id="PTHR43572">
    <property type="entry name" value="CHAPERONE PROTEIN CLPD, CHLOROPLASTIC"/>
    <property type="match status" value="1"/>
</dbReference>
<dbReference type="Proteomes" id="UP000694886">
    <property type="component" value="Chromosome 10"/>
</dbReference>
<evidence type="ECO:0000256" key="3">
    <source>
        <dbReference type="ARBA" id="ARBA00023015"/>
    </source>
</evidence>
<dbReference type="Gene3D" id="3.40.50.300">
    <property type="entry name" value="P-loop containing nucleotide triphosphate hydrolases"/>
    <property type="match status" value="1"/>
</dbReference>
<dbReference type="Pfam" id="PF26587">
    <property type="entry name" value="AAA_lid_SMAX1"/>
    <property type="match status" value="1"/>
</dbReference>
<dbReference type="InterPro" id="IPR058680">
    <property type="entry name" value="NBD_SMAX1-like"/>
</dbReference>
<keyword evidence="2 5" id="KW-0677">Repeat</keyword>
<dbReference type="InterPro" id="IPR051650">
    <property type="entry name" value="SL_signaling_regulator"/>
</dbReference>
<organism evidence="7 8">
    <name type="scientific">Theobroma cacao</name>
    <name type="common">Cacao</name>
    <name type="synonym">Cocoa</name>
    <dbReference type="NCBI Taxonomy" id="3641"/>
    <lineage>
        <taxon>Eukaryota</taxon>
        <taxon>Viridiplantae</taxon>
        <taxon>Streptophyta</taxon>
        <taxon>Embryophyta</taxon>
        <taxon>Tracheophyta</taxon>
        <taxon>Spermatophyta</taxon>
        <taxon>Magnoliopsida</taxon>
        <taxon>eudicotyledons</taxon>
        <taxon>Gunneridae</taxon>
        <taxon>Pentapetalae</taxon>
        <taxon>rosids</taxon>
        <taxon>malvids</taxon>
        <taxon>Malvales</taxon>
        <taxon>Malvaceae</taxon>
        <taxon>Byttnerioideae</taxon>
        <taxon>Theobroma</taxon>
    </lineage>
</organism>
<dbReference type="GeneID" id="18585846"/>
<reference evidence="7" key="1">
    <citation type="journal article" date="1997" name="Nucleic Acids Res.">
        <title>tRNAscan-SE: a program for improved detection of transfer RNA genes in genomic sequence.</title>
        <authorList>
            <person name="Lowe T.M."/>
            <person name="Eddy S.R."/>
        </authorList>
    </citation>
    <scope>NUCLEOTIDE SEQUENCE [LARGE SCALE GENOMIC DNA]</scope>
    <source>
        <strain evidence="7">r\B97-61/B2</strain>
    </source>
</reference>
<dbReference type="Pfam" id="PF02861">
    <property type="entry name" value="Clp_N"/>
    <property type="match status" value="1"/>
</dbReference>
<dbReference type="SUPFAM" id="SSF81923">
    <property type="entry name" value="Double Clp-N motif"/>
    <property type="match status" value="1"/>
</dbReference>
<dbReference type="RefSeq" id="XP_007008955.2">
    <property type="nucleotide sequence ID" value="XM_007008893.2"/>
</dbReference>
<gene>
    <name evidence="8" type="primary">LOC18585846</name>
</gene>
<keyword evidence="3" id="KW-0805">Transcription regulation</keyword>
<dbReference type="GO" id="GO:0005524">
    <property type="term" value="F:ATP binding"/>
    <property type="evidence" value="ECO:0007669"/>
    <property type="project" value="InterPro"/>
</dbReference>
<dbReference type="KEGG" id="tcc:18585846"/>
<dbReference type="InterPro" id="IPR058954">
    <property type="entry name" value="AAA_lid_SMAX1"/>
</dbReference>
<sequence length="1139" mass="125797">MPTPVCVARQCLTPEAAHALDEAVSVARRRGHAQTTSLHAVSALLSLPSSALRDACARARNAAYSPRLQFKALELCLSVSLDRVPSSQLSSDPPVSNSLMAAIKRSQANQRRQPENFHLYREISQQNPSNISCVKVELQHLILSILDDPVVSRVFGEAGFRSSEIKLAIIRPLPNLLRYSRPRGPPIFLCNLENSDPGCETARVSGRRGFSFPFPGFASFFEGEGEENCRRIGEVLARRRNPLLVGVSAYDALASFTESLEKKKDSFLVKEISGLNIICVKNFILKCMNEGFNKREVDLQFEEMGLVMEREMGGTGLVVNYGDLNILVSDKSEKNGDDDDYDDDDDKVDEDGVGYVVAQLTRLLQVYGGKVWLLGAAASYQTYLKFLSRFPSVEKDWDLQILPITSLRNPLAEPYPKSSLMESFVPFGGFFSTPSESKGSLSSSYQHVPRCHQCNERCEQEVIAISKGGFNVSVADQYQSTLPSWLQMTELGANKGLDVKTKDDGLLLNTKVAGLQKKWDNICQRLHHTHPVPESNTYQANPPFPSVLGFHIIQDKKENAHGHGGNIANTLPNENNCINVNSSLPVNFQKMSTSQSDIPFSVVSMTKNGSFLSKLREKPSKEGYFEAIEPISPCSLSNSSVGDVSQASPTSVTSVTTDLGLGICSVSSCNKLKKPTNQNHTGLAQEFLGCLPANVDVINGSVSSHQAQSSSSSSPECGGQLDPSNFKKLFTAVTERVDWQDEAVSVICQTVANSRARNERCHGASRRGDIWLNFSGPDRCGKMKIAVALADIIYGSRENFICIDLSSQDGVLHTQLLFNCQEVNYDLRFRGKTVVDYVAEELSKKPLSVVYLENVDKADIQVQSSLSQAIRTGKFLDSHGREVSTNNAIFVTTSTLAKENQVVCHKTETSNYSEDKVLRAKGWPLQILIKHDDNTIGQDLMAPVTARKSVSKLGFLNKRKLIGSHETLEQHEIMEMAKRPNRTSSWNLDLNIPAEESEVQEADDGTVDNDSVAENPTPWLQDFFGQPVKNVVFKPFDFDALAERLLNDINQSFCKFIGSDCLLDIDSKVMEQLLAASYLSDETMVVTDWVGQVLSRGFAQVEERYNLNTHSVVKLVAYEGLPSEDKTLGVRLPPKIILN</sequence>
<dbReference type="CDD" id="cd19499">
    <property type="entry name" value="RecA-like_ClpB_Hsp104-like"/>
    <property type="match status" value="1"/>
</dbReference>
<keyword evidence="4" id="KW-0804">Transcription</keyword>
<dbReference type="PROSITE" id="PS51903">
    <property type="entry name" value="CLP_R"/>
    <property type="match status" value="1"/>
</dbReference>
<dbReference type="AlphaFoldDB" id="A0AB32ULA7"/>
<evidence type="ECO:0000256" key="1">
    <source>
        <dbReference type="ARBA" id="ARBA00008675"/>
    </source>
</evidence>
<reference evidence="8" key="2">
    <citation type="submission" date="2025-08" db="UniProtKB">
        <authorList>
            <consortium name="RefSeq"/>
        </authorList>
    </citation>
    <scope>IDENTIFICATION</scope>
</reference>
<evidence type="ECO:0000256" key="4">
    <source>
        <dbReference type="ARBA" id="ARBA00023163"/>
    </source>
</evidence>
<dbReference type="InterPro" id="IPR004176">
    <property type="entry name" value="Clp_R_N"/>
</dbReference>
<dbReference type="PANTHER" id="PTHR43572:SF49">
    <property type="entry name" value="PROTEIN SMAX1-LIKE 8"/>
    <property type="match status" value="1"/>
</dbReference>
<feature type="domain" description="Clp R" evidence="6">
    <location>
        <begin position="8"/>
        <end position="175"/>
    </location>
</feature>
<evidence type="ECO:0000313" key="8">
    <source>
        <dbReference type="RefSeq" id="XP_007008955.2"/>
    </source>
</evidence>
<proteinExistence type="inferred from homology"/>
<dbReference type="Gramene" id="Tc10v2_t001370.1">
    <property type="protein sequence ID" value="Tc10v2_p001370.1"/>
    <property type="gene ID" value="Tc10v2_g001370"/>
</dbReference>
<evidence type="ECO:0000259" key="6">
    <source>
        <dbReference type="PROSITE" id="PS51903"/>
    </source>
</evidence>
<dbReference type="GO" id="GO:0016887">
    <property type="term" value="F:ATP hydrolysis activity"/>
    <property type="evidence" value="ECO:0007669"/>
    <property type="project" value="InterPro"/>
</dbReference>
<evidence type="ECO:0000256" key="5">
    <source>
        <dbReference type="PROSITE-ProRule" id="PRU01251"/>
    </source>
</evidence>
<evidence type="ECO:0000256" key="2">
    <source>
        <dbReference type="ARBA" id="ARBA00022737"/>
    </source>
</evidence>
<dbReference type="SUPFAM" id="SSF52540">
    <property type="entry name" value="P-loop containing nucleoside triphosphate hydrolases"/>
    <property type="match status" value="1"/>
</dbReference>
<protein>
    <submittedName>
        <fullName evidence="8">Protein SMAX1-LIKE 8</fullName>
    </submittedName>
</protein>
<dbReference type="Pfam" id="PF23569">
    <property type="entry name" value="NBD_SMAX1"/>
    <property type="match status" value="1"/>
</dbReference>
<name>A0AB32ULA7_THECC</name>
<dbReference type="InterPro" id="IPR027417">
    <property type="entry name" value="P-loop_NTPase"/>
</dbReference>
<dbReference type="InterPro" id="IPR003959">
    <property type="entry name" value="ATPase_AAA_core"/>
</dbReference>
<accession>A0AB32ULA7</accession>
<evidence type="ECO:0000313" key="7">
    <source>
        <dbReference type="Proteomes" id="UP000694886"/>
    </source>
</evidence>
<dbReference type="Pfam" id="PF07724">
    <property type="entry name" value="AAA_2"/>
    <property type="match status" value="1"/>
</dbReference>